<dbReference type="Gene3D" id="3.90.210.10">
    <property type="entry name" value="Heat-Labile Enterotoxin, subunit A"/>
    <property type="match status" value="1"/>
</dbReference>
<dbReference type="OrthoDB" id="88561at2759"/>
<sequence length="174" mass="20178">MDKFDLDLSEVPQTLYRVQYEESMTTYDSDTGLKARGNTSMKFYMKKYFGEAVEYHLNWRAVDSVFISLFSDREHAENWMRKMGSKTNLKLLEIDVKRLQQSSYIFKAEEIVNHFNLYIKEIARKSVSKEYLVANGIPSSAIVEVIRATVISPPIPEDFTSDSLEDRLRALKIG</sequence>
<dbReference type="EMBL" id="LCZI01000884">
    <property type="protein sequence ID" value="KKZ64002.1"/>
    <property type="molecule type" value="Genomic_DNA"/>
</dbReference>
<proteinExistence type="predicted"/>
<evidence type="ECO:0000259" key="1">
    <source>
        <dbReference type="Pfam" id="PF24494"/>
    </source>
</evidence>
<feature type="domain" description="DUF7587" evidence="1">
    <location>
        <begin position="11"/>
        <end position="147"/>
    </location>
</feature>
<evidence type="ECO:0000313" key="2">
    <source>
        <dbReference type="EMBL" id="KKZ64002.1"/>
    </source>
</evidence>
<evidence type="ECO:0000313" key="3">
    <source>
        <dbReference type="Proteomes" id="UP000034164"/>
    </source>
</evidence>
<dbReference type="PANTHER" id="PTHR40781:SF1">
    <property type="match status" value="1"/>
</dbReference>
<dbReference type="PANTHER" id="PTHR40781">
    <property type="match status" value="1"/>
</dbReference>
<dbReference type="AlphaFoldDB" id="A0A0G2I098"/>
<organism evidence="2 3">
    <name type="scientific">[Emmonsia] crescens</name>
    <dbReference type="NCBI Taxonomy" id="73230"/>
    <lineage>
        <taxon>Eukaryota</taxon>
        <taxon>Fungi</taxon>
        <taxon>Dikarya</taxon>
        <taxon>Ascomycota</taxon>
        <taxon>Pezizomycotina</taxon>
        <taxon>Eurotiomycetes</taxon>
        <taxon>Eurotiomycetidae</taxon>
        <taxon>Onygenales</taxon>
        <taxon>Ajellomycetaceae</taxon>
        <taxon>Emergomyces</taxon>
    </lineage>
</organism>
<accession>A0A0G2I098</accession>
<dbReference type="InterPro" id="IPR056009">
    <property type="entry name" value="DUF7587"/>
</dbReference>
<comment type="caution">
    <text evidence="2">The sequence shown here is derived from an EMBL/GenBank/DDBJ whole genome shotgun (WGS) entry which is preliminary data.</text>
</comment>
<name>A0A0G2I098_9EURO</name>
<reference evidence="3" key="1">
    <citation type="journal article" date="2015" name="PLoS Genet.">
        <title>The dynamic genome and transcriptome of the human fungal pathogen Blastomyces and close relative Emmonsia.</title>
        <authorList>
            <person name="Munoz J.F."/>
            <person name="Gauthier G.M."/>
            <person name="Desjardins C.A."/>
            <person name="Gallo J.E."/>
            <person name="Holder J."/>
            <person name="Sullivan T.D."/>
            <person name="Marty A.J."/>
            <person name="Carmen J.C."/>
            <person name="Chen Z."/>
            <person name="Ding L."/>
            <person name="Gujja S."/>
            <person name="Magrini V."/>
            <person name="Misas E."/>
            <person name="Mitreva M."/>
            <person name="Priest M."/>
            <person name="Saif S."/>
            <person name="Whiston E.A."/>
            <person name="Young S."/>
            <person name="Zeng Q."/>
            <person name="Goldman W.E."/>
            <person name="Mardis E.R."/>
            <person name="Taylor J.W."/>
            <person name="McEwen J.G."/>
            <person name="Clay O.K."/>
            <person name="Klein B.S."/>
            <person name="Cuomo C.A."/>
        </authorList>
    </citation>
    <scope>NUCLEOTIDE SEQUENCE [LARGE SCALE GENOMIC DNA]</scope>
    <source>
        <strain evidence="3">UAMH 3008</strain>
    </source>
</reference>
<protein>
    <recommendedName>
        <fullName evidence="1">DUF7587 domain-containing protein</fullName>
    </recommendedName>
</protein>
<dbReference type="Pfam" id="PF24494">
    <property type="entry name" value="DUF7587"/>
    <property type="match status" value="1"/>
</dbReference>
<gene>
    <name evidence="2" type="ORF">EMCG_01663</name>
</gene>
<dbReference type="Proteomes" id="UP000034164">
    <property type="component" value="Unassembled WGS sequence"/>
</dbReference>
<dbReference type="VEuPathDB" id="FungiDB:EMCG_01663"/>